<keyword evidence="4" id="KW-1185">Reference proteome</keyword>
<protein>
    <submittedName>
        <fullName evidence="3">Cobalamin synthesis G-like protein</fullName>
    </submittedName>
</protein>
<feature type="compositionally biased region" description="Low complexity" evidence="1">
    <location>
        <begin position="104"/>
        <end position="119"/>
    </location>
</feature>
<dbReference type="Proteomes" id="UP000246410">
    <property type="component" value="Unassembled WGS sequence"/>
</dbReference>
<gene>
    <name evidence="3" type="ORF">DFR69_101617</name>
</gene>
<dbReference type="PANTHER" id="PTHR37477">
    <property type="entry name" value="COBALT-PRECORRIN-5A HYDROLASE"/>
    <property type="match status" value="1"/>
</dbReference>
<dbReference type="Gene3D" id="3.30.420.180">
    <property type="entry name" value="CobE/GbiG C-terminal domain"/>
    <property type="match status" value="1"/>
</dbReference>
<name>A0A317P1G0_9NOCA</name>
<dbReference type="InterPro" id="IPR036518">
    <property type="entry name" value="CobE/GbiG_C_sf"/>
</dbReference>
<accession>A0A317P1G0</accession>
<dbReference type="SUPFAM" id="SSF159664">
    <property type="entry name" value="CobE/GbiG C-terminal domain-like"/>
    <property type="match status" value="1"/>
</dbReference>
<comment type="caution">
    <text evidence="3">The sequence shown here is derived from an EMBL/GenBank/DDBJ whole genome shotgun (WGS) entry which is preliminary data.</text>
</comment>
<feature type="domain" description="CobE/GbiG C-terminal" evidence="2">
    <location>
        <begin position="159"/>
        <end position="269"/>
    </location>
</feature>
<feature type="region of interest" description="Disordered" evidence="1">
    <location>
        <begin position="104"/>
        <end position="154"/>
    </location>
</feature>
<evidence type="ECO:0000256" key="1">
    <source>
        <dbReference type="SAM" id="MobiDB-lite"/>
    </source>
</evidence>
<dbReference type="InterPro" id="IPR052553">
    <property type="entry name" value="CbiG_hydrolase"/>
</dbReference>
<dbReference type="AlphaFoldDB" id="A0A317P1G0"/>
<evidence type="ECO:0000313" key="4">
    <source>
        <dbReference type="Proteomes" id="UP000246410"/>
    </source>
</evidence>
<dbReference type="EMBL" id="QGTL01000001">
    <property type="protein sequence ID" value="PWV81277.1"/>
    <property type="molecule type" value="Genomic_DNA"/>
</dbReference>
<organism evidence="3 4">
    <name type="scientific">Nocardia neocaledoniensis</name>
    <dbReference type="NCBI Taxonomy" id="236511"/>
    <lineage>
        <taxon>Bacteria</taxon>
        <taxon>Bacillati</taxon>
        <taxon>Actinomycetota</taxon>
        <taxon>Actinomycetes</taxon>
        <taxon>Mycobacteriales</taxon>
        <taxon>Nocardiaceae</taxon>
        <taxon>Nocardia</taxon>
    </lineage>
</organism>
<dbReference type="GO" id="GO:0009236">
    <property type="term" value="P:cobalamin biosynthetic process"/>
    <property type="evidence" value="ECO:0007669"/>
    <property type="project" value="InterPro"/>
</dbReference>
<proteinExistence type="predicted"/>
<dbReference type="PANTHER" id="PTHR37477:SF1">
    <property type="entry name" value="COBALT-PRECORRIN-5A HYDROLASE"/>
    <property type="match status" value="1"/>
</dbReference>
<dbReference type="Pfam" id="PF01890">
    <property type="entry name" value="CbiG_C"/>
    <property type="match status" value="1"/>
</dbReference>
<evidence type="ECO:0000313" key="3">
    <source>
        <dbReference type="EMBL" id="PWV81277.1"/>
    </source>
</evidence>
<dbReference type="InterPro" id="IPR002750">
    <property type="entry name" value="CobE/GbiG_C"/>
</dbReference>
<evidence type="ECO:0000259" key="2">
    <source>
        <dbReference type="Pfam" id="PF01890"/>
    </source>
</evidence>
<sequence length="281" mass="26468">MCTVDPAAPKVRGPVAANAGAVAPSSRVVESGEPATAAVVTTADDPAAGAVVAIADDPAATTAADSAVTAVGSRAATTGSRPVATTAGGPAVAIAGAPAVAPAADPAVTTAGDPAATTASRPSGTCAADPSVGDRPSGPPGAATEADGSRVPGGPVRVAVGVGARPRAAAESILAAVRAVAGTTVVGCLATIDRRAGDPGILAAARELGVVVRGFTAAELARVEVGHTSERTAAAVGTPSVAEAAALLAGGGELARARTVVGGVVVAAAYLEVSDHAKPPW</sequence>
<reference evidence="3 4" key="1">
    <citation type="submission" date="2018-05" db="EMBL/GenBank/DDBJ databases">
        <title>Genomic Encyclopedia of Type Strains, Phase IV (KMG-IV): sequencing the most valuable type-strain genomes for metagenomic binning, comparative biology and taxonomic classification.</title>
        <authorList>
            <person name="Goeker M."/>
        </authorList>
    </citation>
    <scope>NUCLEOTIDE SEQUENCE [LARGE SCALE GENOMIC DNA]</scope>
    <source>
        <strain evidence="3 4">DSM 44717</strain>
    </source>
</reference>